<dbReference type="Proteomes" id="UP000058074">
    <property type="component" value="Chromosome"/>
</dbReference>
<protein>
    <submittedName>
        <fullName evidence="1">Uncharacterized protein</fullName>
    </submittedName>
</protein>
<reference evidence="1 2" key="1">
    <citation type="journal article" date="2015" name="Genome Announc.">
        <title>Complete Genome Sequence of Polypropylene Glycol- and Polyethylene Glycol-Degrading Sphingopyxis macrogoltabida Strain EY-1.</title>
        <authorList>
            <person name="Ohtsubo Y."/>
            <person name="Nagata Y."/>
            <person name="Numata M."/>
            <person name="Tsuchikane K."/>
            <person name="Hosoyama A."/>
            <person name="Yamazoe A."/>
            <person name="Tsuda M."/>
            <person name="Fujita N."/>
            <person name="Kawai F."/>
        </authorList>
    </citation>
    <scope>NUCLEOTIDE SEQUENCE [LARGE SCALE GENOMIC DNA]</scope>
    <source>
        <strain evidence="1 2">EY-1</strain>
    </source>
</reference>
<sequence length="92" mass="9217">MAIAGDIAEDMTRHVVMTATIVPRATACPTMAMTAAIVATIPTTAAMIAGMNGETATSGVIRSAGCTTTTAGVTGAASRGRAGRARNYRFAP</sequence>
<dbReference type="EMBL" id="CP012700">
    <property type="protein sequence ID" value="ALH79249.1"/>
    <property type="molecule type" value="Genomic_DNA"/>
</dbReference>
<name>A0A0N9UWJ6_SPHMC</name>
<accession>A0A0N9UWJ6</accession>
<proteinExistence type="predicted"/>
<dbReference type="AlphaFoldDB" id="A0A0N9UWJ6"/>
<evidence type="ECO:0000313" key="2">
    <source>
        <dbReference type="Proteomes" id="UP000058074"/>
    </source>
</evidence>
<organism evidence="1 2">
    <name type="scientific">Sphingopyxis macrogoltabida</name>
    <name type="common">Sphingomonas macrogoltabidus</name>
    <dbReference type="NCBI Taxonomy" id="33050"/>
    <lineage>
        <taxon>Bacteria</taxon>
        <taxon>Pseudomonadati</taxon>
        <taxon>Pseudomonadota</taxon>
        <taxon>Alphaproteobacteria</taxon>
        <taxon>Sphingomonadales</taxon>
        <taxon>Sphingomonadaceae</taxon>
        <taxon>Sphingopyxis</taxon>
    </lineage>
</organism>
<dbReference type="KEGG" id="smag:AN936_02330"/>
<gene>
    <name evidence="1" type="ORF">AN936_02330</name>
</gene>
<evidence type="ECO:0000313" key="1">
    <source>
        <dbReference type="EMBL" id="ALH79249.1"/>
    </source>
</evidence>